<dbReference type="PROSITE" id="PS50878">
    <property type="entry name" value="RT_POL"/>
    <property type="match status" value="1"/>
</dbReference>
<sequence length="762" mass="88358">MRKHSAGDRQRKVRGTLPTMDYKSRGTNWLTHLSTIFGNNSDKTKEINDGIDVDVEENKIDFLDLQLSRGPTGQYPQNESNSLLHARSAHPRHTIKAIPKGQFIRARRICDSEEEFENQARDLTQRLFRRGYMPDDVERGYQQAKDRSRDSLLHYQTPEKEEPQLRMITNYHSRWRDMGDIMNRHWPILKEDPELSKLVEGTPRIVVRRSKTIGLTSRQLRVRILEHIKDIRAARLIGFEDLHREEVAKLKTIPSHYREFHPTGTIEMQWFFFGILIDLKDLELEDHFSLLKMVLMFDRNVYFAGLLLKVQKSDRRDNPSGSNSFLGQRRRRQPQRRRGPGGVNERRDADFYRVTRSQTSPVTTSDTSRSLISSHSLGLRNKSMYRPPRSSHAVEAFIGFIEQSFSKLRQDIEAHKLHTSTNLSAPDFQALQTLRNDKDIIIKPADKGGAIVVMNKSDYTKEIHRQLHDDTVYRLLPADPTTMIRNFIKETLDPYVEKGVIDGKTREYLTKDFPIIPVFYILPKIHKSLEHPPGHPIVASTESILSPLAIFLEKILTPLIRTLPSFLLDTGDFLRQLRNLDSLPADLLLVSLDVRDLYTSIPHTRGILSVRHLLTNSLLHPDFLQKIFMFEDQFFLQTKGTAMGSNVAPPYANSYMALFEEEIVYPDPLFQAYCPFWRRYIDDVFCLWTGTPQTLDLFFHTLNTAWPGLTFTMTSNTEKVSFLDTLIFRDELGTLKTDLYTKPTDRNSLLHFNSLHPTATKR</sequence>
<evidence type="ECO:0000313" key="4">
    <source>
        <dbReference type="Proteomes" id="UP001176940"/>
    </source>
</evidence>
<protein>
    <recommendedName>
        <fullName evidence="2">Reverse transcriptase domain-containing protein</fullName>
    </recommendedName>
</protein>
<evidence type="ECO:0000259" key="2">
    <source>
        <dbReference type="PROSITE" id="PS50878"/>
    </source>
</evidence>
<gene>
    <name evidence="3" type="ORF">RIMI_LOCUS2985414</name>
</gene>
<feature type="compositionally biased region" description="Polar residues" evidence="1">
    <location>
        <begin position="355"/>
        <end position="374"/>
    </location>
</feature>
<keyword evidence="4" id="KW-1185">Reference proteome</keyword>
<dbReference type="InterPro" id="IPR058912">
    <property type="entry name" value="HTH_animal"/>
</dbReference>
<feature type="region of interest" description="Disordered" evidence="1">
    <location>
        <begin position="314"/>
        <end position="374"/>
    </location>
</feature>
<comment type="caution">
    <text evidence="3">The sequence shown here is derived from an EMBL/GenBank/DDBJ whole genome shotgun (WGS) entry which is preliminary data.</text>
</comment>
<dbReference type="InterPro" id="IPR000477">
    <property type="entry name" value="RT_dom"/>
</dbReference>
<name>A0ABN9L029_9NEOB</name>
<proteinExistence type="predicted"/>
<dbReference type="EMBL" id="CAUEEQ010004354">
    <property type="protein sequence ID" value="CAJ0927185.1"/>
    <property type="molecule type" value="Genomic_DNA"/>
</dbReference>
<dbReference type="Proteomes" id="UP001176940">
    <property type="component" value="Unassembled WGS sequence"/>
</dbReference>
<organism evidence="3 4">
    <name type="scientific">Ranitomeya imitator</name>
    <name type="common">mimic poison frog</name>
    <dbReference type="NCBI Taxonomy" id="111125"/>
    <lineage>
        <taxon>Eukaryota</taxon>
        <taxon>Metazoa</taxon>
        <taxon>Chordata</taxon>
        <taxon>Craniata</taxon>
        <taxon>Vertebrata</taxon>
        <taxon>Euteleostomi</taxon>
        <taxon>Amphibia</taxon>
        <taxon>Batrachia</taxon>
        <taxon>Anura</taxon>
        <taxon>Neobatrachia</taxon>
        <taxon>Hyloidea</taxon>
        <taxon>Dendrobatidae</taxon>
        <taxon>Dendrobatinae</taxon>
        <taxon>Ranitomeya</taxon>
    </lineage>
</organism>
<evidence type="ECO:0000256" key="1">
    <source>
        <dbReference type="SAM" id="MobiDB-lite"/>
    </source>
</evidence>
<evidence type="ECO:0000313" key="3">
    <source>
        <dbReference type="EMBL" id="CAJ0927185.1"/>
    </source>
</evidence>
<accession>A0ABN9L029</accession>
<dbReference type="PANTHER" id="PTHR21301:SF12">
    <property type="match status" value="1"/>
</dbReference>
<feature type="compositionally biased region" description="Basic residues" evidence="1">
    <location>
        <begin position="328"/>
        <end position="339"/>
    </location>
</feature>
<feature type="domain" description="Reverse transcriptase" evidence="2">
    <location>
        <begin position="502"/>
        <end position="739"/>
    </location>
</feature>
<feature type="compositionally biased region" description="Basic and acidic residues" evidence="1">
    <location>
        <begin position="344"/>
        <end position="353"/>
    </location>
</feature>
<reference evidence="3" key="1">
    <citation type="submission" date="2023-07" db="EMBL/GenBank/DDBJ databases">
        <authorList>
            <person name="Stuckert A."/>
        </authorList>
    </citation>
    <scope>NUCLEOTIDE SEQUENCE</scope>
</reference>
<feature type="region of interest" description="Disordered" evidence="1">
    <location>
        <begin position="139"/>
        <end position="159"/>
    </location>
</feature>
<feature type="region of interest" description="Disordered" evidence="1">
    <location>
        <begin position="1"/>
        <end position="20"/>
    </location>
</feature>
<feature type="compositionally biased region" description="Basic and acidic residues" evidence="1">
    <location>
        <begin position="1"/>
        <end position="10"/>
    </location>
</feature>
<dbReference type="Pfam" id="PF26215">
    <property type="entry name" value="HTH_animal"/>
    <property type="match status" value="1"/>
</dbReference>
<dbReference type="PANTHER" id="PTHR21301">
    <property type="entry name" value="REVERSE TRANSCRIPTASE"/>
    <property type="match status" value="1"/>
</dbReference>